<dbReference type="RefSeq" id="WP_027888039.1">
    <property type="nucleotide sequence ID" value="NZ_CP021130.1"/>
</dbReference>
<reference evidence="6 7" key="1">
    <citation type="submission" date="2017-05" db="EMBL/GenBank/DDBJ databases">
        <title>Complete genome sequence of Meiothermus taiwanensis WR-220.</title>
        <authorList>
            <person name="Wu W.-L."/>
            <person name="Lo W.-S."/>
            <person name="Kuo C.-H."/>
            <person name="Wu S.-H."/>
        </authorList>
    </citation>
    <scope>NUCLEOTIDE SEQUENCE [LARGE SCALE GENOMIC DNA]</scope>
    <source>
        <strain evidence="6 7">WR-220</strain>
    </source>
</reference>
<dbReference type="InterPro" id="IPR050763">
    <property type="entry name" value="ABC_transporter_ATP-binding"/>
</dbReference>
<sequence length="305" mass="34037">MLKVDSISKTFRSLRNVVRALTGVSLEVKPGEIVALLGRNGSGKTTTIRTVCGLVIPDEGSVSINGLRFGQPNYMAQLGALIDTNRVLFPRLSPFENLVYTCAVRGMRRPEARERAKYLLDLLGLWEKRNAPAQTLSKGMVSKMAFAVAIAHDPPFVLLDEPTLGLDIDAAEVLEAQILGMAKAGKGILLTTHQLEVAERLCTRVAILSGGRIVVDKAKEELLEMFDLQSYRVTFKEPVNLPELPFQHTLDESGRVLEVILDHPEQLYELMRRLHPRPLRSIEKREVELAEIFRSYTARKESHSA</sequence>
<keyword evidence="3" id="KW-0547">Nucleotide-binding</keyword>
<dbReference type="PANTHER" id="PTHR42711:SF5">
    <property type="entry name" value="ABC TRANSPORTER ATP-BINDING PROTEIN NATA"/>
    <property type="match status" value="1"/>
</dbReference>
<dbReference type="SMART" id="SM00382">
    <property type="entry name" value="AAA"/>
    <property type="match status" value="1"/>
</dbReference>
<evidence type="ECO:0000259" key="5">
    <source>
        <dbReference type="PROSITE" id="PS50893"/>
    </source>
</evidence>
<evidence type="ECO:0000256" key="3">
    <source>
        <dbReference type="ARBA" id="ARBA00022741"/>
    </source>
</evidence>
<dbReference type="InterPro" id="IPR003593">
    <property type="entry name" value="AAA+_ATPase"/>
</dbReference>
<gene>
    <name evidence="6" type="ORF">Mtai_v1c19550</name>
</gene>
<protein>
    <submittedName>
        <fullName evidence="6">ABC transporter related protein</fullName>
    </submittedName>
</protein>
<evidence type="ECO:0000256" key="2">
    <source>
        <dbReference type="ARBA" id="ARBA00022448"/>
    </source>
</evidence>
<dbReference type="PANTHER" id="PTHR42711">
    <property type="entry name" value="ABC TRANSPORTER ATP-BINDING PROTEIN"/>
    <property type="match status" value="1"/>
</dbReference>
<dbReference type="CDD" id="cd03230">
    <property type="entry name" value="ABC_DR_subfamily_A"/>
    <property type="match status" value="1"/>
</dbReference>
<evidence type="ECO:0000313" key="7">
    <source>
        <dbReference type="Proteomes" id="UP000263013"/>
    </source>
</evidence>
<accession>A0ABN5LYA2</accession>
<feature type="domain" description="ABC transporter" evidence="5">
    <location>
        <begin position="2"/>
        <end position="235"/>
    </location>
</feature>
<dbReference type="InterPro" id="IPR027417">
    <property type="entry name" value="P-loop_NTPase"/>
</dbReference>
<dbReference type="EMBL" id="CP021130">
    <property type="protein sequence ID" value="AWR87189.1"/>
    <property type="molecule type" value="Genomic_DNA"/>
</dbReference>
<comment type="similarity">
    <text evidence="1">Belongs to the ABC transporter superfamily.</text>
</comment>
<evidence type="ECO:0000256" key="4">
    <source>
        <dbReference type="ARBA" id="ARBA00022840"/>
    </source>
</evidence>
<dbReference type="Pfam" id="PF00005">
    <property type="entry name" value="ABC_tran"/>
    <property type="match status" value="1"/>
</dbReference>
<evidence type="ECO:0000256" key="1">
    <source>
        <dbReference type="ARBA" id="ARBA00005417"/>
    </source>
</evidence>
<dbReference type="PROSITE" id="PS50893">
    <property type="entry name" value="ABC_TRANSPORTER_2"/>
    <property type="match status" value="1"/>
</dbReference>
<keyword evidence="4" id="KW-0067">ATP-binding</keyword>
<keyword evidence="7" id="KW-1185">Reference proteome</keyword>
<organism evidence="6 7">
    <name type="scientific">Meiothermus taiwanensis WR-220</name>
    <dbReference type="NCBI Taxonomy" id="1339250"/>
    <lineage>
        <taxon>Bacteria</taxon>
        <taxon>Thermotogati</taxon>
        <taxon>Deinococcota</taxon>
        <taxon>Deinococci</taxon>
        <taxon>Thermales</taxon>
        <taxon>Thermaceae</taxon>
        <taxon>Meiothermus</taxon>
    </lineage>
</organism>
<dbReference type="InterPro" id="IPR003439">
    <property type="entry name" value="ABC_transporter-like_ATP-bd"/>
</dbReference>
<dbReference type="SUPFAM" id="SSF52540">
    <property type="entry name" value="P-loop containing nucleoside triphosphate hydrolases"/>
    <property type="match status" value="1"/>
</dbReference>
<keyword evidence="2" id="KW-0813">Transport</keyword>
<name>A0ABN5LYA2_9DEIN</name>
<evidence type="ECO:0000313" key="6">
    <source>
        <dbReference type="EMBL" id="AWR87189.1"/>
    </source>
</evidence>
<dbReference type="Proteomes" id="UP000263013">
    <property type="component" value="Chromosome"/>
</dbReference>
<proteinExistence type="inferred from homology"/>
<dbReference type="Gene3D" id="3.40.50.300">
    <property type="entry name" value="P-loop containing nucleotide triphosphate hydrolases"/>
    <property type="match status" value="1"/>
</dbReference>